<accession>A0A381UXD4</accession>
<name>A0A381UXD4_9ZZZZ</name>
<sequence length="251" mass="29085">MVSSKFWKNIRGKKMMVNERPTFSDPLLSVVMPVFNERDTVERIIDRVLAVPLRLELIVIDDGSTDGTRERLATLQLKRKFKLIVNDRNMGKGFAIRSGFEEINGDVVIIQDADLEYSPEEFPQLITLIAQGRTDVVYGSRFLGTRRVFLFWHYLGNRFLTLVTNILYNTVLSDMETCYKAMRADVVHALNLKSNGFEIEPEMTAKILKRGYRVYEIPITYDGRGYDEGKKISWWAGVEALWTLLKYRIIE</sequence>
<dbReference type="SUPFAM" id="SSF53448">
    <property type="entry name" value="Nucleotide-diphospho-sugar transferases"/>
    <property type="match status" value="1"/>
</dbReference>
<protein>
    <recommendedName>
        <fullName evidence="1">Glycosyltransferase 2-like domain-containing protein</fullName>
    </recommendedName>
</protein>
<evidence type="ECO:0000259" key="1">
    <source>
        <dbReference type="Pfam" id="PF00535"/>
    </source>
</evidence>
<dbReference type="PANTHER" id="PTHR48090:SF7">
    <property type="entry name" value="RFBJ PROTEIN"/>
    <property type="match status" value="1"/>
</dbReference>
<reference evidence="2" key="1">
    <citation type="submission" date="2018-05" db="EMBL/GenBank/DDBJ databases">
        <authorList>
            <person name="Lanie J.A."/>
            <person name="Ng W.-L."/>
            <person name="Kazmierczak K.M."/>
            <person name="Andrzejewski T.M."/>
            <person name="Davidsen T.M."/>
            <person name="Wayne K.J."/>
            <person name="Tettelin H."/>
            <person name="Glass J.I."/>
            <person name="Rusch D."/>
            <person name="Podicherti R."/>
            <person name="Tsui H.-C.T."/>
            <person name="Winkler M.E."/>
        </authorList>
    </citation>
    <scope>NUCLEOTIDE SEQUENCE</scope>
</reference>
<dbReference type="Pfam" id="PF00535">
    <property type="entry name" value="Glycos_transf_2"/>
    <property type="match status" value="1"/>
</dbReference>
<dbReference type="Gene3D" id="3.90.550.10">
    <property type="entry name" value="Spore Coat Polysaccharide Biosynthesis Protein SpsA, Chain A"/>
    <property type="match status" value="1"/>
</dbReference>
<evidence type="ECO:0000313" key="2">
    <source>
        <dbReference type="EMBL" id="SVA32391.1"/>
    </source>
</evidence>
<feature type="domain" description="Glycosyltransferase 2-like" evidence="1">
    <location>
        <begin position="29"/>
        <end position="187"/>
    </location>
</feature>
<dbReference type="InterPro" id="IPR001173">
    <property type="entry name" value="Glyco_trans_2-like"/>
</dbReference>
<dbReference type="CDD" id="cd04179">
    <property type="entry name" value="DPM_DPG-synthase_like"/>
    <property type="match status" value="1"/>
</dbReference>
<gene>
    <name evidence="2" type="ORF">METZ01_LOCUS85245</name>
</gene>
<dbReference type="InterPro" id="IPR029044">
    <property type="entry name" value="Nucleotide-diphossugar_trans"/>
</dbReference>
<proteinExistence type="predicted"/>
<dbReference type="PANTHER" id="PTHR48090">
    <property type="entry name" value="UNDECAPRENYL-PHOSPHATE 4-DEOXY-4-FORMAMIDO-L-ARABINOSE TRANSFERASE-RELATED"/>
    <property type="match status" value="1"/>
</dbReference>
<organism evidence="2">
    <name type="scientific">marine metagenome</name>
    <dbReference type="NCBI Taxonomy" id="408172"/>
    <lineage>
        <taxon>unclassified sequences</taxon>
        <taxon>metagenomes</taxon>
        <taxon>ecological metagenomes</taxon>
    </lineage>
</organism>
<dbReference type="AlphaFoldDB" id="A0A381UXD4"/>
<dbReference type="InterPro" id="IPR050256">
    <property type="entry name" value="Glycosyltransferase_2"/>
</dbReference>
<dbReference type="EMBL" id="UINC01007271">
    <property type="protein sequence ID" value="SVA32391.1"/>
    <property type="molecule type" value="Genomic_DNA"/>
</dbReference>